<dbReference type="EMBL" id="CAJOBC010007341">
    <property type="protein sequence ID" value="CAF3929065.1"/>
    <property type="molecule type" value="Genomic_DNA"/>
</dbReference>
<accession>A0A814TVP0</accession>
<comment type="caution">
    <text evidence="1">The sequence shown here is derived from an EMBL/GenBank/DDBJ whole genome shotgun (WGS) entry which is preliminary data.</text>
</comment>
<feature type="non-terminal residue" evidence="1">
    <location>
        <position position="11"/>
    </location>
</feature>
<proteinExistence type="predicted"/>
<reference evidence="1" key="1">
    <citation type="submission" date="2021-02" db="EMBL/GenBank/DDBJ databases">
        <authorList>
            <person name="Nowell W R."/>
        </authorList>
    </citation>
    <scope>NUCLEOTIDE SEQUENCE</scope>
</reference>
<dbReference type="Proteomes" id="UP000681722">
    <property type="component" value="Unassembled WGS sequence"/>
</dbReference>
<dbReference type="Proteomes" id="UP000663829">
    <property type="component" value="Unassembled WGS sequence"/>
</dbReference>
<gene>
    <name evidence="1" type="ORF">GPM918_LOCUS21901</name>
    <name evidence="2" type="ORF">SRO942_LOCUS21899</name>
</gene>
<protein>
    <submittedName>
        <fullName evidence="1">Uncharacterized protein</fullName>
    </submittedName>
</protein>
<dbReference type="EMBL" id="CAJNOQ010007341">
    <property type="protein sequence ID" value="CAF1165424.1"/>
    <property type="molecule type" value="Genomic_DNA"/>
</dbReference>
<evidence type="ECO:0000313" key="3">
    <source>
        <dbReference type="Proteomes" id="UP000663829"/>
    </source>
</evidence>
<keyword evidence="3" id="KW-1185">Reference proteome</keyword>
<evidence type="ECO:0000313" key="1">
    <source>
        <dbReference type="EMBL" id="CAF1165424.1"/>
    </source>
</evidence>
<evidence type="ECO:0000313" key="2">
    <source>
        <dbReference type="EMBL" id="CAF3929065.1"/>
    </source>
</evidence>
<sequence length="11" mass="1298">MRIGWPDPARV</sequence>
<organism evidence="1 3">
    <name type="scientific">Didymodactylos carnosus</name>
    <dbReference type="NCBI Taxonomy" id="1234261"/>
    <lineage>
        <taxon>Eukaryota</taxon>
        <taxon>Metazoa</taxon>
        <taxon>Spiralia</taxon>
        <taxon>Gnathifera</taxon>
        <taxon>Rotifera</taxon>
        <taxon>Eurotatoria</taxon>
        <taxon>Bdelloidea</taxon>
        <taxon>Philodinida</taxon>
        <taxon>Philodinidae</taxon>
        <taxon>Didymodactylos</taxon>
    </lineage>
</organism>
<name>A0A814TVP0_9BILA</name>